<name>A0A010Q7U3_9PEZI</name>
<gene>
    <name evidence="2" type="ORF">CFIO01_00367</name>
</gene>
<feature type="active site" evidence="1">
    <location>
        <position position="52"/>
    </location>
</feature>
<evidence type="ECO:0000313" key="3">
    <source>
        <dbReference type="Proteomes" id="UP000020467"/>
    </source>
</evidence>
<dbReference type="PIRSF" id="PIRSF016184">
    <property type="entry name" value="PhzC_PhzF"/>
    <property type="match status" value="1"/>
</dbReference>
<accession>A0A010Q7U3</accession>
<dbReference type="eggNOG" id="KOG3033">
    <property type="taxonomic scope" value="Eukaryota"/>
</dbReference>
<dbReference type="EMBL" id="JARH01000874">
    <property type="protein sequence ID" value="EXF75882.1"/>
    <property type="molecule type" value="Genomic_DNA"/>
</dbReference>
<dbReference type="InterPro" id="IPR003719">
    <property type="entry name" value="Phenazine_PhzF-like"/>
</dbReference>
<dbReference type="NCBIfam" id="TIGR00654">
    <property type="entry name" value="PhzF_family"/>
    <property type="match status" value="1"/>
</dbReference>
<dbReference type="AlphaFoldDB" id="A0A010Q7U3"/>
<dbReference type="OrthoDB" id="75169at2759"/>
<evidence type="ECO:0000256" key="1">
    <source>
        <dbReference type="PIRSR" id="PIRSR016184-1"/>
    </source>
</evidence>
<keyword evidence="3" id="KW-1185">Reference proteome</keyword>
<dbReference type="GO" id="GO:0016853">
    <property type="term" value="F:isomerase activity"/>
    <property type="evidence" value="ECO:0007669"/>
    <property type="project" value="TreeGrafter"/>
</dbReference>
<dbReference type="Gene3D" id="3.10.310.10">
    <property type="entry name" value="Diaminopimelate Epimerase, Chain A, domain 1"/>
    <property type="match status" value="2"/>
</dbReference>
<dbReference type="Pfam" id="PF02567">
    <property type="entry name" value="PhzC-PhzF"/>
    <property type="match status" value="1"/>
</dbReference>
<organism evidence="2 3">
    <name type="scientific">Colletotrichum fioriniae PJ7</name>
    <dbReference type="NCBI Taxonomy" id="1445577"/>
    <lineage>
        <taxon>Eukaryota</taxon>
        <taxon>Fungi</taxon>
        <taxon>Dikarya</taxon>
        <taxon>Ascomycota</taxon>
        <taxon>Pezizomycotina</taxon>
        <taxon>Sordariomycetes</taxon>
        <taxon>Hypocreomycetidae</taxon>
        <taxon>Glomerellales</taxon>
        <taxon>Glomerellaceae</taxon>
        <taxon>Colletotrichum</taxon>
        <taxon>Colletotrichum acutatum species complex</taxon>
    </lineage>
</organism>
<protein>
    <submittedName>
        <fullName evidence="2">Phenazine biosynthesis PhzC/PhzF protein</fullName>
    </submittedName>
</protein>
<dbReference type="PANTHER" id="PTHR13774">
    <property type="entry name" value="PHENAZINE BIOSYNTHESIS PROTEIN"/>
    <property type="match status" value="1"/>
</dbReference>
<dbReference type="HOGENOM" id="CLU_048756_1_0_1"/>
<dbReference type="PANTHER" id="PTHR13774:SF32">
    <property type="entry name" value="ANTISENSE-ENHANCING SEQUENCE 1"/>
    <property type="match status" value="1"/>
</dbReference>
<dbReference type="GO" id="GO:0005737">
    <property type="term" value="C:cytoplasm"/>
    <property type="evidence" value="ECO:0007669"/>
    <property type="project" value="TreeGrafter"/>
</dbReference>
<evidence type="ECO:0000313" key="2">
    <source>
        <dbReference type="EMBL" id="EXF75882.1"/>
    </source>
</evidence>
<comment type="caution">
    <text evidence="2">The sequence shown here is derived from an EMBL/GenBank/DDBJ whole genome shotgun (WGS) entry which is preliminary data.</text>
</comment>
<dbReference type="SUPFAM" id="SSF54506">
    <property type="entry name" value="Diaminopimelate epimerase-like"/>
    <property type="match status" value="1"/>
</dbReference>
<proteinExistence type="predicted"/>
<reference evidence="2 3" key="1">
    <citation type="submission" date="2014-02" db="EMBL/GenBank/DDBJ databases">
        <title>The genome sequence of Colletotrichum fioriniae PJ7.</title>
        <authorList>
            <person name="Baroncelli R."/>
            <person name="Thon M.R."/>
        </authorList>
    </citation>
    <scope>NUCLEOTIDE SEQUENCE [LARGE SCALE GENOMIC DNA]</scope>
    <source>
        <strain evidence="2 3">PJ7</strain>
    </source>
</reference>
<dbReference type="KEGG" id="cfj:CFIO01_00367"/>
<dbReference type="Proteomes" id="UP000020467">
    <property type="component" value="Unassembled WGS sequence"/>
</dbReference>
<sequence>MAIILDFVTLDVFTSTPYKGNPLAVVHLPSPTVAIVTQEQKQAIAREFNFSETVFVHDWASTEELGDQARRIDIFMVDKELPFAGHPTIGSAYYLKAQGVTRLVTSAGPIPIQFGSDEIVSASIPHSTHLNSRRLQDFESSLNTSASHVVAEIRDAELRAPIFCIVRGMTFALIRLASLKHLGHSQITPGRYPIQAKDIMDAGWGNTSTGRYYNVLVETSVEGETRIVKLRTRMVEATIEDPATGSAACALTSYLALYEFQEKQFKFELTQGVEMGRQSEIMVEVQVAAGADGERTIDKVLLGGTACEITRGQIILPPA</sequence>
<dbReference type="STRING" id="1445577.A0A010Q7U3"/>